<evidence type="ECO:0000256" key="1">
    <source>
        <dbReference type="SAM" id="Coils"/>
    </source>
</evidence>
<reference evidence="2" key="2">
    <citation type="journal article" date="2022" name="BMC Genomics">
        <title>Comparative genome analysis of mycobacteria focusing on tRNA and non-coding RNA.</title>
        <authorList>
            <person name="Behra P.R.K."/>
            <person name="Pettersson B.M.F."/>
            <person name="Ramesh M."/>
            <person name="Das S."/>
            <person name="Dasgupta S."/>
            <person name="Kirsebom L.A."/>
        </authorList>
    </citation>
    <scope>NUCLEOTIDE SEQUENCE</scope>
    <source>
        <strain evidence="2">DSM 44838</strain>
    </source>
</reference>
<comment type="caution">
    <text evidence="2">The sequence shown here is derived from an EMBL/GenBank/DDBJ whole genome shotgun (WGS) entry which is preliminary data.</text>
</comment>
<gene>
    <name evidence="2" type="ORF">H7K45_27955</name>
</gene>
<sequence>MRAEIVGSTVPTTMAGALVVIDAVTAERDRLAAELAQARAETDGAKAELDNVMYQFKNLGANIAGLTGLMNDYHTERDDAQESRNQYARRLDSMCDERDEALTRVQELEAEVAELRGES</sequence>
<proteinExistence type="predicted"/>
<dbReference type="Proteomes" id="UP001141629">
    <property type="component" value="Unassembled WGS sequence"/>
</dbReference>
<evidence type="ECO:0000313" key="3">
    <source>
        <dbReference type="Proteomes" id="UP001141629"/>
    </source>
</evidence>
<accession>A0A9X3C4E9</accession>
<organism evidence="2 3">
    <name type="scientific">Mycobacterium yunnanensis</name>
    <dbReference type="NCBI Taxonomy" id="368477"/>
    <lineage>
        <taxon>Bacteria</taxon>
        <taxon>Bacillati</taxon>
        <taxon>Actinomycetota</taxon>
        <taxon>Actinomycetes</taxon>
        <taxon>Mycobacteriales</taxon>
        <taxon>Mycobacteriaceae</taxon>
        <taxon>Mycobacterium</taxon>
    </lineage>
</organism>
<dbReference type="EMBL" id="JACKVK010000014">
    <property type="protein sequence ID" value="MCV7424386.1"/>
    <property type="molecule type" value="Genomic_DNA"/>
</dbReference>
<name>A0A9X3C4E9_9MYCO</name>
<dbReference type="RefSeq" id="WP_263999454.1">
    <property type="nucleotide sequence ID" value="NZ_JACKVK010000014.1"/>
</dbReference>
<reference evidence="2" key="1">
    <citation type="submission" date="2020-07" db="EMBL/GenBank/DDBJ databases">
        <authorList>
            <person name="Pettersson B.M.F."/>
            <person name="Behra P.R.K."/>
            <person name="Ramesh M."/>
            <person name="Das S."/>
            <person name="Dasgupta S."/>
            <person name="Kirsebom L.A."/>
        </authorList>
    </citation>
    <scope>NUCLEOTIDE SEQUENCE</scope>
    <source>
        <strain evidence="2">DSM 44838</strain>
    </source>
</reference>
<feature type="coiled-coil region" evidence="1">
    <location>
        <begin position="21"/>
        <end position="48"/>
    </location>
</feature>
<evidence type="ECO:0000313" key="2">
    <source>
        <dbReference type="EMBL" id="MCV7424386.1"/>
    </source>
</evidence>
<feature type="coiled-coil region" evidence="1">
    <location>
        <begin position="91"/>
        <end position="118"/>
    </location>
</feature>
<dbReference type="AlphaFoldDB" id="A0A9X3C4E9"/>
<protein>
    <submittedName>
        <fullName evidence="2">Uncharacterized protein</fullName>
    </submittedName>
</protein>
<dbReference type="Gene3D" id="1.10.287.1490">
    <property type="match status" value="1"/>
</dbReference>
<keyword evidence="3" id="KW-1185">Reference proteome</keyword>
<keyword evidence="1" id="KW-0175">Coiled coil</keyword>